<evidence type="ECO:0000313" key="1">
    <source>
        <dbReference type="EMBL" id="KAA8530903.1"/>
    </source>
</evidence>
<name>A0A5J5AIN7_9ASTE</name>
<gene>
    <name evidence="1" type="ORF">F0562_005638</name>
</gene>
<organism evidence="1 2">
    <name type="scientific">Nyssa sinensis</name>
    <dbReference type="NCBI Taxonomy" id="561372"/>
    <lineage>
        <taxon>Eukaryota</taxon>
        <taxon>Viridiplantae</taxon>
        <taxon>Streptophyta</taxon>
        <taxon>Embryophyta</taxon>
        <taxon>Tracheophyta</taxon>
        <taxon>Spermatophyta</taxon>
        <taxon>Magnoliopsida</taxon>
        <taxon>eudicotyledons</taxon>
        <taxon>Gunneridae</taxon>
        <taxon>Pentapetalae</taxon>
        <taxon>asterids</taxon>
        <taxon>Cornales</taxon>
        <taxon>Nyssaceae</taxon>
        <taxon>Nyssa</taxon>
    </lineage>
</organism>
<dbReference type="EMBL" id="CM018043">
    <property type="protein sequence ID" value="KAA8530903.1"/>
    <property type="molecule type" value="Genomic_DNA"/>
</dbReference>
<protein>
    <submittedName>
        <fullName evidence="1">Uncharacterized protein</fullName>
    </submittedName>
</protein>
<dbReference type="PANTHER" id="PTHR33877">
    <property type="entry name" value="SLL1193 PROTEIN"/>
    <property type="match status" value="1"/>
</dbReference>
<dbReference type="OrthoDB" id="2127950at2759"/>
<reference evidence="1 2" key="1">
    <citation type="submission" date="2019-09" db="EMBL/GenBank/DDBJ databases">
        <title>A chromosome-level genome assembly of the Chinese tupelo Nyssa sinensis.</title>
        <authorList>
            <person name="Yang X."/>
            <person name="Kang M."/>
            <person name="Yang Y."/>
            <person name="Xiong H."/>
            <person name="Wang M."/>
            <person name="Zhang Z."/>
            <person name="Wang Z."/>
            <person name="Wu H."/>
            <person name="Ma T."/>
            <person name="Liu J."/>
            <person name="Xi Z."/>
        </authorList>
    </citation>
    <scope>NUCLEOTIDE SEQUENCE [LARGE SCALE GENOMIC DNA]</scope>
    <source>
        <strain evidence="1">J267</strain>
        <tissue evidence="1">Leaf</tissue>
    </source>
</reference>
<proteinExistence type="predicted"/>
<sequence length="109" mass="12150">MPLCYLTLQWAGFWRGLVPENAFNASALESLLEAGVLGLKVTACAKCNSRKGQKTLEEANMKLIKVPKAPKDYDILAIPLTSTVVKMLRMRKGTPEEWLQYLPKSSLEP</sequence>
<dbReference type="Proteomes" id="UP000325577">
    <property type="component" value="Linkage Group LG2"/>
</dbReference>
<keyword evidence="2" id="KW-1185">Reference proteome</keyword>
<dbReference type="AlphaFoldDB" id="A0A5J5AIN7"/>
<evidence type="ECO:0000313" key="2">
    <source>
        <dbReference type="Proteomes" id="UP000325577"/>
    </source>
</evidence>
<dbReference type="PANTHER" id="PTHR33877:SF2">
    <property type="entry name" value="OS07G0170200 PROTEIN"/>
    <property type="match status" value="1"/>
</dbReference>
<dbReference type="InterPro" id="IPR052892">
    <property type="entry name" value="NA-targeting_endonuclease"/>
</dbReference>
<accession>A0A5J5AIN7</accession>